<evidence type="ECO:0000259" key="6">
    <source>
        <dbReference type="Pfam" id="PF01180"/>
    </source>
</evidence>
<evidence type="ECO:0000256" key="5">
    <source>
        <dbReference type="ARBA" id="ARBA00023002"/>
    </source>
</evidence>
<dbReference type="PANTHER" id="PTHR48109">
    <property type="entry name" value="DIHYDROOROTATE DEHYDROGENASE (QUINONE), MITOCHONDRIAL-RELATED"/>
    <property type="match status" value="1"/>
</dbReference>
<dbReference type="PANTHER" id="PTHR48109:SF4">
    <property type="entry name" value="DIHYDROOROTATE DEHYDROGENASE (QUINONE), MITOCHONDRIAL"/>
    <property type="match status" value="1"/>
</dbReference>
<dbReference type="EMBL" id="CAUYUJ010014922">
    <property type="protein sequence ID" value="CAK0847696.1"/>
    <property type="molecule type" value="Genomic_DNA"/>
</dbReference>
<keyword evidence="5" id="KW-0560">Oxidoreductase</keyword>
<dbReference type="Proteomes" id="UP001189429">
    <property type="component" value="Unassembled WGS sequence"/>
</dbReference>
<dbReference type="SUPFAM" id="SSF51395">
    <property type="entry name" value="FMN-linked oxidoreductases"/>
    <property type="match status" value="1"/>
</dbReference>
<evidence type="ECO:0000256" key="1">
    <source>
        <dbReference type="ARBA" id="ARBA00001917"/>
    </source>
</evidence>
<proteinExistence type="predicted"/>
<dbReference type="InterPro" id="IPR050074">
    <property type="entry name" value="DHO_dehydrogenase"/>
</dbReference>
<comment type="pathway">
    <text evidence="2">Pyrimidine metabolism; UMP biosynthesis via de novo pathway.</text>
</comment>
<evidence type="ECO:0000313" key="8">
    <source>
        <dbReference type="Proteomes" id="UP001189429"/>
    </source>
</evidence>
<comment type="cofactor">
    <cofactor evidence="1">
        <name>FMN</name>
        <dbReference type="ChEBI" id="CHEBI:58210"/>
    </cofactor>
</comment>
<protein>
    <recommendedName>
        <fullName evidence="6">Dihydroorotate dehydrogenase catalytic domain-containing protein</fullName>
    </recommendedName>
</protein>
<accession>A0ABN9TNU4</accession>
<evidence type="ECO:0000256" key="2">
    <source>
        <dbReference type="ARBA" id="ARBA00004725"/>
    </source>
</evidence>
<organism evidence="7 8">
    <name type="scientific">Prorocentrum cordatum</name>
    <dbReference type="NCBI Taxonomy" id="2364126"/>
    <lineage>
        <taxon>Eukaryota</taxon>
        <taxon>Sar</taxon>
        <taxon>Alveolata</taxon>
        <taxon>Dinophyceae</taxon>
        <taxon>Prorocentrales</taxon>
        <taxon>Prorocentraceae</taxon>
        <taxon>Prorocentrum</taxon>
    </lineage>
</organism>
<evidence type="ECO:0000256" key="4">
    <source>
        <dbReference type="ARBA" id="ARBA00022643"/>
    </source>
</evidence>
<keyword evidence="3" id="KW-0285">Flavoprotein</keyword>
<name>A0ABN9TNU4_9DINO</name>
<sequence>MQAARRLACAGDRAAAGQRLSAPSAGARPVASAMRRAVTAGAAGGVACFAALSYRDGAAVTLARLDHKARPTLASILPHSVFVWIYSSSRTMFLWLMAHGGGPRVAEFPSPTTVLGLRFRGDLGNSAGLDKDATLLDFSFDLGAGFAVVGTVLSEPHTGNLFPMWGGLLSGNAWTPLPLSGGALNSLGLPAHGVDVAVRNIEEFRRRRGIPPQAPAGAAGAPPPLADSFPIGVSIMGHPLHQGQQKLDGVMECIRKVLPVADFIEINESCPNVKHSGDTDGPDGLAARLKAVTQLRDSMRSAIGRRVPILVKLGDIGDPDTTVKLLAANGVDGVVVLNTQRDYSSFDLEAGDKSLLEHYTGAYGGGLSGPPIRGRSAEQAAALAAAARRQRLQGRFAVVHVGGLSSAEDVRQSRAAGPELRQWYTGLVNALAEGSIGAGNLYPLVTAA</sequence>
<evidence type="ECO:0000256" key="3">
    <source>
        <dbReference type="ARBA" id="ARBA00022630"/>
    </source>
</evidence>
<evidence type="ECO:0000313" key="7">
    <source>
        <dbReference type="EMBL" id="CAK0847696.1"/>
    </source>
</evidence>
<dbReference type="Pfam" id="PF01180">
    <property type="entry name" value="DHO_dh"/>
    <property type="match status" value="1"/>
</dbReference>
<dbReference type="InterPro" id="IPR013785">
    <property type="entry name" value="Aldolase_TIM"/>
</dbReference>
<gene>
    <name evidence="7" type="ORF">PCOR1329_LOCUS40829</name>
</gene>
<comment type="caution">
    <text evidence="7">The sequence shown here is derived from an EMBL/GenBank/DDBJ whole genome shotgun (WGS) entry which is preliminary data.</text>
</comment>
<dbReference type="InterPro" id="IPR005720">
    <property type="entry name" value="Dihydroorotate_DH_cat"/>
</dbReference>
<keyword evidence="4" id="KW-0288">FMN</keyword>
<feature type="domain" description="Dihydroorotate dehydrogenase catalytic" evidence="6">
    <location>
        <begin position="112"/>
        <end position="428"/>
    </location>
</feature>
<reference evidence="7" key="1">
    <citation type="submission" date="2023-10" db="EMBL/GenBank/DDBJ databases">
        <authorList>
            <person name="Chen Y."/>
            <person name="Shah S."/>
            <person name="Dougan E. K."/>
            <person name="Thang M."/>
            <person name="Chan C."/>
        </authorList>
    </citation>
    <scope>NUCLEOTIDE SEQUENCE [LARGE SCALE GENOMIC DNA]</scope>
</reference>
<dbReference type="Gene3D" id="3.20.20.70">
    <property type="entry name" value="Aldolase class I"/>
    <property type="match status" value="1"/>
</dbReference>
<keyword evidence="8" id="KW-1185">Reference proteome</keyword>